<reference evidence="1 4" key="2">
    <citation type="submission" date="2020-08" db="EMBL/GenBank/DDBJ databases">
        <title>Genomic Encyclopedia of Type Strains, Phase III (KMG-III): the genomes of soil and plant-associated and newly described type strains.</title>
        <authorList>
            <person name="Whitman W."/>
        </authorList>
    </citation>
    <scope>NUCLEOTIDE SEQUENCE [LARGE SCALE GENOMIC DNA]</scope>
    <source>
        <strain evidence="1 4">CECT 7753</strain>
    </source>
</reference>
<dbReference type="InterPro" id="IPR046880">
    <property type="entry name" value="TPR-S"/>
</dbReference>
<protein>
    <recommendedName>
        <fullName evidence="5">DUF4071 domain-containing protein</fullName>
    </recommendedName>
</protein>
<reference evidence="2 3" key="1">
    <citation type="submission" date="2019-05" db="EMBL/GenBank/DDBJ databases">
        <title>Draft Genome Sequences of Six Type Strains of the Genus Massilia.</title>
        <authorList>
            <person name="Miess H."/>
            <person name="Frediansyhah A."/>
            <person name="Gross H."/>
        </authorList>
    </citation>
    <scope>NUCLEOTIDE SEQUENCE [LARGE SCALE GENOMIC DNA]</scope>
    <source>
        <strain evidence="2 3">DSMZ 26121</strain>
    </source>
</reference>
<gene>
    <name evidence="2" type="ORF">FCL38_07110</name>
    <name evidence="1" type="ORF">FHS02_001818</name>
</gene>
<organism evidence="1 4">
    <name type="scientific">Pseudoduganella umbonata</name>
    <dbReference type="NCBI Taxonomy" id="864828"/>
    <lineage>
        <taxon>Bacteria</taxon>
        <taxon>Pseudomonadati</taxon>
        <taxon>Pseudomonadota</taxon>
        <taxon>Betaproteobacteria</taxon>
        <taxon>Burkholderiales</taxon>
        <taxon>Oxalobacteraceae</taxon>
        <taxon>Telluria group</taxon>
        <taxon>Pseudoduganella</taxon>
    </lineage>
</organism>
<dbReference type="Proteomes" id="UP000298763">
    <property type="component" value="Chromosome"/>
</dbReference>
<dbReference type="RefSeq" id="WP_137313101.1">
    <property type="nucleotide sequence ID" value="NZ_CP040017.1"/>
</dbReference>
<dbReference type="Proteomes" id="UP000584325">
    <property type="component" value="Unassembled WGS sequence"/>
</dbReference>
<proteinExistence type="predicted"/>
<dbReference type="EMBL" id="CP040017">
    <property type="protein sequence ID" value="QCP10217.1"/>
    <property type="molecule type" value="Genomic_DNA"/>
</dbReference>
<dbReference type="AlphaFoldDB" id="A0A4P8HKS9"/>
<dbReference type="EMBL" id="JACHXS010000003">
    <property type="protein sequence ID" value="MBB3221011.1"/>
    <property type="molecule type" value="Genomic_DNA"/>
</dbReference>
<sequence length="677" mass="73960">MRVFVIRPFGTKEGIDFERVDTDLIQGALALLRARGRPVSGGGTGLISQQGNIRDDMFRLIALSDLVIADVSIHNANVFYELGMRHALRRGHTFLIRAQSEVPYPFDLQTDRYFIYDAADPGARVPALASAIESTLAATRPDSPMFLLLPRLAPHGRGQLAMVPPGFREEVERAHNSALFGKLRLLADEASAFEWDQEGLRLVGDAQIRLRAYNGARDTFERLQRAGDDDTYADLRLATIYQRLAMAEPQHRTDLVTRSEQALARVLAGPVPGGDCVEALSLSASNRKSAWIDQLDAAPAQRQQEVTLRSVHFENMLALYLKAAGRDLNGHYAAINALAALKIRVALAAAHPGIWSAMFDDEATAHARLTSARLLAERLAATLCLALGLDDAMDSRAAEPDPWLLCSRADYLVLTPPGRPAQIERAYRKALTGADRFALEATRRNLALYRRLGLFEPGVGAALDVLDELAAAAPPVPPAPSKVLLFTGHMVDGEDRPPSAARFPRTDAACERARGLIRDAVQREIADCRGTVLGIAGGACGGDTLFHEICLELGVRTELYLALPPDRFEACSVRRGGAGWVKRYRILAGQLPTRILQTAEPLPAWLVDRPDYDLWQRTNLWMLYSALATGARDPVLIALHNRQAGTEGAGGTAHLIDEAARWGFRPVELDAAVLLDS</sequence>
<evidence type="ECO:0000313" key="2">
    <source>
        <dbReference type="EMBL" id="QCP10217.1"/>
    </source>
</evidence>
<evidence type="ECO:0000313" key="4">
    <source>
        <dbReference type="Proteomes" id="UP000584325"/>
    </source>
</evidence>
<dbReference type="OrthoDB" id="9816036at2"/>
<dbReference type="Pfam" id="PF20308">
    <property type="entry name" value="TPR-S"/>
    <property type="match status" value="1"/>
</dbReference>
<accession>A0A4P8HKS9</accession>
<evidence type="ECO:0000313" key="3">
    <source>
        <dbReference type="Proteomes" id="UP000298763"/>
    </source>
</evidence>
<name>A0A4P8HKS9_9BURK</name>
<evidence type="ECO:0000313" key="1">
    <source>
        <dbReference type="EMBL" id="MBB3221011.1"/>
    </source>
</evidence>
<evidence type="ECO:0008006" key="5">
    <source>
        <dbReference type="Google" id="ProtNLM"/>
    </source>
</evidence>
<keyword evidence="3" id="KW-1185">Reference proteome</keyword>